<evidence type="ECO:0000256" key="3">
    <source>
        <dbReference type="ARBA" id="ARBA00022481"/>
    </source>
</evidence>
<evidence type="ECO:0000256" key="5">
    <source>
        <dbReference type="ARBA" id="ARBA00022989"/>
    </source>
</evidence>
<dbReference type="InterPro" id="IPR004089">
    <property type="entry name" value="MCPsignal_dom"/>
</dbReference>
<reference evidence="13" key="1">
    <citation type="submission" date="2016-10" db="EMBL/GenBank/DDBJ databases">
        <authorList>
            <person name="Varghese N."/>
            <person name="Submissions S."/>
        </authorList>
    </citation>
    <scope>NUCLEOTIDE SEQUENCE [LARGE SCALE GENOMIC DNA]</scope>
    <source>
        <strain evidence="13">KCTC 32246</strain>
    </source>
</reference>
<evidence type="ECO:0000256" key="1">
    <source>
        <dbReference type="ARBA" id="ARBA00004236"/>
    </source>
</evidence>
<name>A0A1H2MB62_9PSED</name>
<dbReference type="SMART" id="SM00283">
    <property type="entry name" value="MA"/>
    <property type="match status" value="1"/>
</dbReference>
<evidence type="ECO:0000256" key="10">
    <source>
        <dbReference type="SAM" id="Phobius"/>
    </source>
</evidence>
<gene>
    <name evidence="12" type="ORF">SAMN05216363_3099</name>
</gene>
<comment type="similarity">
    <text evidence="8">Belongs to the methyl-accepting chemotaxis (MCP) protein family.</text>
</comment>
<dbReference type="Pfam" id="PF00015">
    <property type="entry name" value="MCPsignal"/>
    <property type="match status" value="1"/>
</dbReference>
<keyword evidence="13" id="KW-1185">Reference proteome</keyword>
<feature type="domain" description="Methyl-accepting transducer" evidence="11">
    <location>
        <begin position="112"/>
        <end position="314"/>
    </location>
</feature>
<dbReference type="Proteomes" id="UP000198675">
    <property type="component" value="Chromosome I"/>
</dbReference>
<keyword evidence="3" id="KW-0488">Methylation</keyword>
<evidence type="ECO:0000256" key="8">
    <source>
        <dbReference type="ARBA" id="ARBA00029447"/>
    </source>
</evidence>
<comment type="subcellular location">
    <subcellularLocation>
        <location evidence="1">Cell membrane</location>
    </subcellularLocation>
</comment>
<feature type="transmembrane region" description="Helical" evidence="10">
    <location>
        <begin position="20"/>
        <end position="38"/>
    </location>
</feature>
<keyword evidence="4 10" id="KW-0812">Transmembrane</keyword>
<dbReference type="GO" id="GO:0007165">
    <property type="term" value="P:signal transduction"/>
    <property type="evidence" value="ECO:0007669"/>
    <property type="project" value="UniProtKB-KW"/>
</dbReference>
<dbReference type="PROSITE" id="PS50111">
    <property type="entry name" value="CHEMOTAXIS_TRANSDUC_2"/>
    <property type="match status" value="1"/>
</dbReference>
<keyword evidence="2" id="KW-1003">Cell membrane</keyword>
<keyword evidence="7 9" id="KW-0807">Transducer</keyword>
<dbReference type="PANTHER" id="PTHR32089">
    <property type="entry name" value="METHYL-ACCEPTING CHEMOTAXIS PROTEIN MCPB"/>
    <property type="match status" value="1"/>
</dbReference>
<organism evidence="12 13">
    <name type="scientific">Pseudomonas sihuiensis</name>
    <dbReference type="NCBI Taxonomy" id="1274359"/>
    <lineage>
        <taxon>Bacteria</taxon>
        <taxon>Pseudomonadati</taxon>
        <taxon>Pseudomonadota</taxon>
        <taxon>Gammaproteobacteria</taxon>
        <taxon>Pseudomonadales</taxon>
        <taxon>Pseudomonadaceae</taxon>
        <taxon>Pseudomonas</taxon>
    </lineage>
</organism>
<evidence type="ECO:0000256" key="2">
    <source>
        <dbReference type="ARBA" id="ARBA00022475"/>
    </source>
</evidence>
<keyword evidence="5 10" id="KW-1133">Transmembrane helix</keyword>
<proteinExistence type="inferred from homology"/>
<sequence>MDNFRPDSAPRNWKKPLASLLLIGNVLGTVVLGVFGSGSWEPGFALLLVVPALLAGFLYSTQPPRVIERVLQNCDWSQPPSPEETALAVVPAAVVDTTPQFMLDPALSQHQHELLNAIEQSQADMQFATELAQQSGQKVTSSAESIQAASQSISELADYLQRTGEVFNTLGEQSQRIGAIVSSIQDIARQTNLLALNAAIEAARAGENGRGFAVVADEVRNLAVRANDSSEQIRQIAGNLQRSADEARLGMQHATDSTRHGLDTTSAALQAMAEMRAGAKARQEIVLRIVAQLVGQRERILQMQALCAAAEAAD</sequence>
<dbReference type="PRINTS" id="PR00260">
    <property type="entry name" value="CHEMTRNSDUCR"/>
</dbReference>
<accession>A0A1H2MB62</accession>
<evidence type="ECO:0000256" key="9">
    <source>
        <dbReference type="PROSITE-ProRule" id="PRU00284"/>
    </source>
</evidence>
<dbReference type="GO" id="GO:0006935">
    <property type="term" value="P:chemotaxis"/>
    <property type="evidence" value="ECO:0007669"/>
    <property type="project" value="InterPro"/>
</dbReference>
<evidence type="ECO:0000256" key="7">
    <source>
        <dbReference type="ARBA" id="ARBA00023224"/>
    </source>
</evidence>
<dbReference type="Gene3D" id="1.10.287.950">
    <property type="entry name" value="Methyl-accepting chemotaxis protein"/>
    <property type="match status" value="1"/>
</dbReference>
<dbReference type="GO" id="GO:0005886">
    <property type="term" value="C:plasma membrane"/>
    <property type="evidence" value="ECO:0007669"/>
    <property type="project" value="UniProtKB-SubCell"/>
</dbReference>
<dbReference type="PANTHER" id="PTHR32089:SF112">
    <property type="entry name" value="LYSOZYME-LIKE PROTEIN-RELATED"/>
    <property type="match status" value="1"/>
</dbReference>
<evidence type="ECO:0000313" key="13">
    <source>
        <dbReference type="Proteomes" id="UP000198675"/>
    </source>
</evidence>
<evidence type="ECO:0000256" key="6">
    <source>
        <dbReference type="ARBA" id="ARBA00023136"/>
    </source>
</evidence>
<dbReference type="EMBL" id="LT629797">
    <property type="protein sequence ID" value="SDU90372.1"/>
    <property type="molecule type" value="Genomic_DNA"/>
</dbReference>
<dbReference type="InterPro" id="IPR004090">
    <property type="entry name" value="Chemotax_Me-accpt_rcpt"/>
</dbReference>
<keyword evidence="6 10" id="KW-0472">Membrane</keyword>
<evidence type="ECO:0000259" key="11">
    <source>
        <dbReference type="PROSITE" id="PS50111"/>
    </source>
</evidence>
<dbReference type="SUPFAM" id="SSF58104">
    <property type="entry name" value="Methyl-accepting chemotaxis protein (MCP) signaling domain"/>
    <property type="match status" value="1"/>
</dbReference>
<dbReference type="GO" id="GO:0004888">
    <property type="term" value="F:transmembrane signaling receptor activity"/>
    <property type="evidence" value="ECO:0007669"/>
    <property type="project" value="InterPro"/>
</dbReference>
<evidence type="ECO:0000313" key="12">
    <source>
        <dbReference type="EMBL" id="SDU90372.1"/>
    </source>
</evidence>
<dbReference type="AlphaFoldDB" id="A0A1H2MB62"/>
<feature type="transmembrane region" description="Helical" evidence="10">
    <location>
        <begin position="44"/>
        <end position="61"/>
    </location>
</feature>
<evidence type="ECO:0000256" key="4">
    <source>
        <dbReference type="ARBA" id="ARBA00022692"/>
    </source>
</evidence>
<protein>
    <submittedName>
        <fullName evidence="12">Methyl-accepting chemotaxis protein</fullName>
    </submittedName>
</protein>